<protein>
    <submittedName>
        <fullName evidence="6">Site-specific integrase</fullName>
    </submittedName>
</protein>
<keyword evidence="3" id="KW-0238">DNA-binding</keyword>
<keyword evidence="4" id="KW-0233">DNA recombination</keyword>
<reference evidence="6" key="1">
    <citation type="submission" date="2022-11" db="EMBL/GenBank/DDBJ databases">
        <authorList>
            <person name="Somphong A."/>
            <person name="Phongsopitanun W."/>
        </authorList>
    </citation>
    <scope>NUCLEOTIDE SEQUENCE</scope>
    <source>
        <strain evidence="6">Pm04-4</strain>
    </source>
</reference>
<evidence type="ECO:0000313" key="7">
    <source>
        <dbReference type="Proteomes" id="UP001151002"/>
    </source>
</evidence>
<evidence type="ECO:0000256" key="2">
    <source>
        <dbReference type="ARBA" id="ARBA00022908"/>
    </source>
</evidence>
<dbReference type="Gene3D" id="1.10.443.10">
    <property type="entry name" value="Intergrase catalytic core"/>
    <property type="match status" value="1"/>
</dbReference>
<dbReference type="InterPro" id="IPR004107">
    <property type="entry name" value="Integrase_SAM-like_N"/>
</dbReference>
<evidence type="ECO:0000313" key="6">
    <source>
        <dbReference type="EMBL" id="MCY1141344.1"/>
    </source>
</evidence>
<dbReference type="InterPro" id="IPR011010">
    <property type="entry name" value="DNA_brk_join_enz"/>
</dbReference>
<accession>A0ABT4B4B9</accession>
<dbReference type="PROSITE" id="PS51898">
    <property type="entry name" value="TYR_RECOMBINASE"/>
    <property type="match status" value="1"/>
</dbReference>
<keyword evidence="7" id="KW-1185">Reference proteome</keyword>
<name>A0ABT4B4B9_9ACTN</name>
<dbReference type="Gene3D" id="1.10.150.130">
    <property type="match status" value="1"/>
</dbReference>
<dbReference type="InterPro" id="IPR010998">
    <property type="entry name" value="Integrase_recombinase_N"/>
</dbReference>
<comment type="caution">
    <text evidence="6">The sequence shown here is derived from an EMBL/GenBank/DDBJ whole genome shotgun (WGS) entry which is preliminary data.</text>
</comment>
<dbReference type="PANTHER" id="PTHR30349">
    <property type="entry name" value="PHAGE INTEGRASE-RELATED"/>
    <property type="match status" value="1"/>
</dbReference>
<comment type="similarity">
    <text evidence="1">Belongs to the 'phage' integrase family.</text>
</comment>
<evidence type="ECO:0000256" key="3">
    <source>
        <dbReference type="ARBA" id="ARBA00023125"/>
    </source>
</evidence>
<dbReference type="PANTHER" id="PTHR30349:SF64">
    <property type="entry name" value="PROPHAGE INTEGRASE INTD-RELATED"/>
    <property type="match status" value="1"/>
</dbReference>
<evidence type="ECO:0000256" key="1">
    <source>
        <dbReference type="ARBA" id="ARBA00008857"/>
    </source>
</evidence>
<gene>
    <name evidence="6" type="ORF">OWR29_25380</name>
</gene>
<dbReference type="EMBL" id="JAPNTZ010000009">
    <property type="protein sequence ID" value="MCY1141344.1"/>
    <property type="molecule type" value="Genomic_DNA"/>
</dbReference>
<feature type="domain" description="Tyr recombinase" evidence="5">
    <location>
        <begin position="171"/>
        <end position="360"/>
    </location>
</feature>
<evidence type="ECO:0000259" key="5">
    <source>
        <dbReference type="PROSITE" id="PS51898"/>
    </source>
</evidence>
<dbReference type="CDD" id="cd01189">
    <property type="entry name" value="INT_ICEBs1_C_like"/>
    <property type="match status" value="1"/>
</dbReference>
<dbReference type="InterPro" id="IPR013762">
    <property type="entry name" value="Integrase-like_cat_sf"/>
</dbReference>
<keyword evidence="2" id="KW-0229">DNA integration</keyword>
<dbReference type="Pfam" id="PF14659">
    <property type="entry name" value="Phage_int_SAM_3"/>
    <property type="match status" value="1"/>
</dbReference>
<dbReference type="InterPro" id="IPR002104">
    <property type="entry name" value="Integrase_catalytic"/>
</dbReference>
<dbReference type="InterPro" id="IPR050090">
    <property type="entry name" value="Tyrosine_recombinase_XerCD"/>
</dbReference>
<dbReference type="Pfam" id="PF00589">
    <property type="entry name" value="Phage_integrase"/>
    <property type="match status" value="1"/>
</dbReference>
<dbReference type="SUPFAM" id="SSF56349">
    <property type="entry name" value="DNA breaking-rejoining enzymes"/>
    <property type="match status" value="1"/>
</dbReference>
<sequence length="387" mass="42460">MWIEKHGDSWRIREEVAGKKKTIKSGLPNKTVATSVMNGLKVDKARGNYINPQLGKVTLNQFADTFWPGYEISLKPSARRSEGSRLRTHILPQLGRYQLDQIDAIVVQDFVRTLVQGIPDPAEGPVRKPLAEKTVRNVHGVLHKILSAAVTAKMIGANPASGTAMPPREHVEMMFLTQPEIGRLLAACTGKYEYWRPLVMLLVTTGLRYSEALALRVGRVDVFGRSLQVLQTAYEAGGGEYIYTTPKTKFSRRPVALTPELALELAPALAGKGRNDLLFTMPDGRPVTRNFRQRIWLRIREDAGLDGLRLHDLRHTVAALLISKGVPLTAVQRMLGHSSIKVTSDLYGHLMPEVNDSIVATISAALAVGVDVGGTWGVPTVLNSAQG</sequence>
<proteinExistence type="inferred from homology"/>
<evidence type="ECO:0000256" key="4">
    <source>
        <dbReference type="ARBA" id="ARBA00023172"/>
    </source>
</evidence>
<dbReference type="Proteomes" id="UP001151002">
    <property type="component" value="Unassembled WGS sequence"/>
</dbReference>
<dbReference type="RefSeq" id="WP_267565731.1">
    <property type="nucleotide sequence ID" value="NZ_JAPNTZ010000009.1"/>
</dbReference>
<organism evidence="6 7">
    <name type="scientific">Paractinoplanes pyxinae</name>
    <dbReference type="NCBI Taxonomy" id="2997416"/>
    <lineage>
        <taxon>Bacteria</taxon>
        <taxon>Bacillati</taxon>
        <taxon>Actinomycetota</taxon>
        <taxon>Actinomycetes</taxon>
        <taxon>Micromonosporales</taxon>
        <taxon>Micromonosporaceae</taxon>
        <taxon>Paractinoplanes</taxon>
    </lineage>
</organism>